<organism evidence="1 2">
    <name type="scientific">Hypholoma sublateritium (strain FD-334 SS-4)</name>
    <dbReference type="NCBI Taxonomy" id="945553"/>
    <lineage>
        <taxon>Eukaryota</taxon>
        <taxon>Fungi</taxon>
        <taxon>Dikarya</taxon>
        <taxon>Basidiomycota</taxon>
        <taxon>Agaricomycotina</taxon>
        <taxon>Agaricomycetes</taxon>
        <taxon>Agaricomycetidae</taxon>
        <taxon>Agaricales</taxon>
        <taxon>Agaricineae</taxon>
        <taxon>Strophariaceae</taxon>
        <taxon>Hypholoma</taxon>
    </lineage>
</organism>
<proteinExistence type="predicted"/>
<gene>
    <name evidence="1" type="ORF">HYPSUDRAFT_684571</name>
</gene>
<dbReference type="Proteomes" id="UP000054270">
    <property type="component" value="Unassembled WGS sequence"/>
</dbReference>
<accession>A0A0D2NYS0</accession>
<dbReference type="EMBL" id="KN817556">
    <property type="protein sequence ID" value="KJA21606.1"/>
    <property type="molecule type" value="Genomic_DNA"/>
</dbReference>
<evidence type="ECO:0000313" key="2">
    <source>
        <dbReference type="Proteomes" id="UP000054270"/>
    </source>
</evidence>
<dbReference type="OrthoDB" id="3036049at2759"/>
<sequence length="342" mass="39229">MQKMAQHMQVEELWFKDGTVVFQAEHKMFCLHSGLVSARSEVFKQILEDKNSDSAFGITRGIYQTGIPLIQLQETAQDANNFFLAIYDIISGFFEPPPMKVSTEVVLSILRMGTKYHVNALRRRALAHLNTMYPLTLDEWDRRNETGTMSVQSEVQASFAHESTFARAFTIAKAAREFALPWVLPTALYECCQYDLEVILAHFARARDQDIIEADADTELHNSILVGAFKHMEATRDVLKFLIAESPADICADPAACHEVRRVCLNNIYGITFGSGDPLGIWDDEDWDTYLDGMCPDCVKLSWEQHKRERLALWRKLPFMYAQATVQNWEVLKEWFDRDMAI</sequence>
<reference evidence="2" key="1">
    <citation type="submission" date="2014-04" db="EMBL/GenBank/DDBJ databases">
        <title>Evolutionary Origins and Diversification of the Mycorrhizal Mutualists.</title>
        <authorList>
            <consortium name="DOE Joint Genome Institute"/>
            <consortium name="Mycorrhizal Genomics Consortium"/>
            <person name="Kohler A."/>
            <person name="Kuo A."/>
            <person name="Nagy L.G."/>
            <person name="Floudas D."/>
            <person name="Copeland A."/>
            <person name="Barry K.W."/>
            <person name="Cichocki N."/>
            <person name="Veneault-Fourrey C."/>
            <person name="LaButti K."/>
            <person name="Lindquist E.A."/>
            <person name="Lipzen A."/>
            <person name="Lundell T."/>
            <person name="Morin E."/>
            <person name="Murat C."/>
            <person name="Riley R."/>
            <person name="Ohm R."/>
            <person name="Sun H."/>
            <person name="Tunlid A."/>
            <person name="Henrissat B."/>
            <person name="Grigoriev I.V."/>
            <person name="Hibbett D.S."/>
            <person name="Martin F."/>
        </authorList>
    </citation>
    <scope>NUCLEOTIDE SEQUENCE [LARGE SCALE GENOMIC DNA]</scope>
    <source>
        <strain evidence="2">FD-334 SS-4</strain>
    </source>
</reference>
<protein>
    <recommendedName>
        <fullName evidence="3">BTB domain-containing protein</fullName>
    </recommendedName>
</protein>
<name>A0A0D2NYS0_HYPSF</name>
<evidence type="ECO:0000313" key="1">
    <source>
        <dbReference type="EMBL" id="KJA21606.1"/>
    </source>
</evidence>
<dbReference type="AlphaFoldDB" id="A0A0D2NYS0"/>
<keyword evidence="2" id="KW-1185">Reference proteome</keyword>
<dbReference type="Gene3D" id="3.30.710.10">
    <property type="entry name" value="Potassium Channel Kv1.1, Chain A"/>
    <property type="match status" value="1"/>
</dbReference>
<evidence type="ECO:0008006" key="3">
    <source>
        <dbReference type="Google" id="ProtNLM"/>
    </source>
</evidence>
<dbReference type="InterPro" id="IPR011333">
    <property type="entry name" value="SKP1/BTB/POZ_sf"/>
</dbReference>